<dbReference type="AlphaFoldDB" id="A0A6A4SYM6"/>
<dbReference type="PRINTS" id="PR01276">
    <property type="entry name" value="TYPE2KERATIN"/>
</dbReference>
<protein>
    <recommendedName>
        <fullName evidence="6">IF rod domain-containing protein</fullName>
    </recommendedName>
</protein>
<reference evidence="7 8" key="1">
    <citation type="submission" date="2019-06" db="EMBL/GenBank/DDBJ databases">
        <title>Draft genomes of female and male turbot (Scophthalmus maximus).</title>
        <authorList>
            <person name="Xu H."/>
            <person name="Xu X.-W."/>
            <person name="Shao C."/>
            <person name="Chen S."/>
        </authorList>
    </citation>
    <scope>NUCLEOTIDE SEQUENCE [LARGE SCALE GENOMIC DNA]</scope>
    <source>
        <strain evidence="7">Ysfricsl-2016a</strain>
        <tissue evidence="7">Blood</tissue>
    </source>
</reference>
<dbReference type="InterPro" id="IPR039008">
    <property type="entry name" value="IF_rod_dom"/>
</dbReference>
<dbReference type="Pfam" id="PF00038">
    <property type="entry name" value="Filament"/>
    <property type="match status" value="2"/>
</dbReference>
<name>A0A6A4SYM6_SCOMX</name>
<dbReference type="EMBL" id="VEVO01000010">
    <property type="protein sequence ID" value="KAF0036154.1"/>
    <property type="molecule type" value="Genomic_DNA"/>
</dbReference>
<dbReference type="GO" id="GO:0030280">
    <property type="term" value="F:structural constituent of skin epidermis"/>
    <property type="evidence" value="ECO:0007669"/>
    <property type="project" value="TreeGrafter"/>
</dbReference>
<feature type="domain" description="IF rod" evidence="6">
    <location>
        <begin position="94"/>
        <end position="446"/>
    </location>
</feature>
<evidence type="ECO:0000259" key="6">
    <source>
        <dbReference type="PROSITE" id="PS51842"/>
    </source>
</evidence>
<dbReference type="GO" id="GO:0045109">
    <property type="term" value="P:intermediate filament organization"/>
    <property type="evidence" value="ECO:0007669"/>
    <property type="project" value="TreeGrafter"/>
</dbReference>
<dbReference type="FunFam" id="1.20.5.170:FF:000004">
    <property type="entry name" value="Keratin, type II cytoskeletal 5"/>
    <property type="match status" value="1"/>
</dbReference>
<evidence type="ECO:0000256" key="2">
    <source>
        <dbReference type="ARBA" id="ARBA00023054"/>
    </source>
</evidence>
<evidence type="ECO:0000313" key="7">
    <source>
        <dbReference type="EMBL" id="KAF0036154.1"/>
    </source>
</evidence>
<dbReference type="GO" id="GO:0005615">
    <property type="term" value="C:extracellular space"/>
    <property type="evidence" value="ECO:0007669"/>
    <property type="project" value="TreeGrafter"/>
</dbReference>
<dbReference type="GO" id="GO:0045095">
    <property type="term" value="C:keratin filament"/>
    <property type="evidence" value="ECO:0007669"/>
    <property type="project" value="InterPro"/>
</dbReference>
<dbReference type="Gene3D" id="1.20.5.500">
    <property type="entry name" value="Single helix bin"/>
    <property type="match status" value="1"/>
</dbReference>
<dbReference type="InterPro" id="IPR018039">
    <property type="entry name" value="IF_conserved"/>
</dbReference>
<evidence type="ECO:0000313" key="8">
    <source>
        <dbReference type="Proteomes" id="UP000438429"/>
    </source>
</evidence>
<dbReference type="Gene3D" id="1.20.5.170">
    <property type="match status" value="1"/>
</dbReference>
<gene>
    <name evidence="7" type="ORF">F2P81_011466</name>
</gene>
<evidence type="ECO:0000256" key="5">
    <source>
        <dbReference type="SAM" id="Coils"/>
    </source>
</evidence>
<organism evidence="7 8">
    <name type="scientific">Scophthalmus maximus</name>
    <name type="common">Turbot</name>
    <name type="synonym">Psetta maxima</name>
    <dbReference type="NCBI Taxonomy" id="52904"/>
    <lineage>
        <taxon>Eukaryota</taxon>
        <taxon>Metazoa</taxon>
        <taxon>Chordata</taxon>
        <taxon>Craniata</taxon>
        <taxon>Vertebrata</taxon>
        <taxon>Euteleostomi</taxon>
        <taxon>Actinopterygii</taxon>
        <taxon>Neopterygii</taxon>
        <taxon>Teleostei</taxon>
        <taxon>Neoteleostei</taxon>
        <taxon>Acanthomorphata</taxon>
        <taxon>Carangaria</taxon>
        <taxon>Pleuronectiformes</taxon>
        <taxon>Pleuronectoidei</taxon>
        <taxon>Scophthalmidae</taxon>
        <taxon>Scophthalmus</taxon>
    </lineage>
</organism>
<dbReference type="SUPFAM" id="SSF64593">
    <property type="entry name" value="Intermediate filament protein, coiled coil region"/>
    <property type="match status" value="2"/>
</dbReference>
<keyword evidence="2 5" id="KW-0175">Coiled coil</keyword>
<dbReference type="PANTHER" id="PTHR45616:SF9">
    <property type="entry name" value="KERATIN, TYPE II CYTOSKELETAL 8-RELATED"/>
    <property type="match status" value="1"/>
</dbReference>
<evidence type="ECO:0000256" key="4">
    <source>
        <dbReference type="RuleBase" id="RU000685"/>
    </source>
</evidence>
<feature type="coiled-coil region" evidence="5">
    <location>
        <begin position="303"/>
        <end position="330"/>
    </location>
</feature>
<dbReference type="FunFam" id="1.20.5.500:FF:000001">
    <property type="entry name" value="Type II keratin 23"/>
    <property type="match status" value="1"/>
</dbReference>
<dbReference type="InterPro" id="IPR003054">
    <property type="entry name" value="Keratin_II"/>
</dbReference>
<evidence type="ECO:0000256" key="3">
    <source>
        <dbReference type="ARBA" id="ARBA00061646"/>
    </source>
</evidence>
<dbReference type="SMART" id="SM01391">
    <property type="entry name" value="Filament"/>
    <property type="match status" value="1"/>
</dbReference>
<dbReference type="FunFam" id="1.20.5.1160:FF:000001">
    <property type="entry name" value="Keratin type II"/>
    <property type="match status" value="1"/>
</dbReference>
<comment type="similarity">
    <text evidence="3 4">Belongs to the intermediate filament family.</text>
</comment>
<accession>A0A6A4SYM6</accession>
<evidence type="ECO:0000256" key="1">
    <source>
        <dbReference type="ARBA" id="ARBA00022754"/>
    </source>
</evidence>
<dbReference type="GO" id="GO:0031424">
    <property type="term" value="P:keratinization"/>
    <property type="evidence" value="ECO:0007669"/>
    <property type="project" value="TreeGrafter"/>
</dbReference>
<proteinExistence type="inferred from homology"/>
<feature type="coiled-coil region" evidence="5">
    <location>
        <begin position="372"/>
        <end position="424"/>
    </location>
</feature>
<keyword evidence="1 4" id="KW-0403">Intermediate filament</keyword>
<dbReference type="Gene3D" id="1.20.5.1160">
    <property type="entry name" value="Vasodilator-stimulated phosphoprotein"/>
    <property type="match status" value="1"/>
</dbReference>
<comment type="caution">
    <text evidence="7">The sequence shown here is derived from an EMBL/GenBank/DDBJ whole genome shotgun (WGS) entry which is preliminary data.</text>
</comment>
<dbReference type="PANTHER" id="PTHR45616">
    <property type="entry name" value="GATA-TYPE DOMAIN-CONTAINING PROTEIN"/>
    <property type="match status" value="1"/>
</dbReference>
<dbReference type="Proteomes" id="UP000438429">
    <property type="component" value="Unassembled WGS sequence"/>
</dbReference>
<dbReference type="PROSITE" id="PS51842">
    <property type="entry name" value="IF_ROD_2"/>
    <property type="match status" value="1"/>
</dbReference>
<sequence>MHNRAQPQPDLSIFSITEIHGTTMSLRSKRSNRPGLHMSSGGFSSLSLGSHSISKISTRMELGAPITAVTFNKTLLTPVNIDIDPTIQVVRTQEKEQIKGLNNRFASFIDKVRFLEQQNKMLETKWKLLQGQTAASSKIEPMLKTYISNLERQLESHNNEKLKLDMENKSMHKNVNDYKTRYEQEINKRSDTENEFVMLKKDVDSGYMAKVDLGDRLSSICDEFNFLKALYDEELLELQESLRETSVVVQMDNSRGLNMDQIVADVKSQYEVIAARSREEAESWYKNKFDQMSAEAEQYGSEMRSSKGEISELNRMISRLQNEIQAVKAQGHDILTVELSEKQLPVICLNGVTEPQTLLKAYTFCPCTFYQNANLEGQVAEAEKRGEEAVQDAKARIHDLELALQRAKQDMARQLREYQELMNVKLALDIEISTYRKLLEGEEKRIGQESIVNIQEVPTKASMVNHQRRMSGPLLIKTVETQDRSYN</sequence>
<feature type="coiled-coil region" evidence="5">
    <location>
        <begin position="147"/>
        <end position="195"/>
    </location>
</feature>
<dbReference type="PROSITE" id="PS00226">
    <property type="entry name" value="IF_ROD_1"/>
    <property type="match status" value="1"/>
</dbReference>